<evidence type="ECO:0000313" key="2">
    <source>
        <dbReference type="EMBL" id="KAK3285754.1"/>
    </source>
</evidence>
<evidence type="ECO:0000313" key="3">
    <source>
        <dbReference type="Proteomes" id="UP001190700"/>
    </source>
</evidence>
<sequence length="211" mass="23241">MKWQPDFHFSREDNGQDNPGEIDGDALDAMSGIIAALYKDRYQMSRWFGAHMTMPQGLPEPQVLMPPMTWEEFSSLMAVRGSVKLFEGSRVAYIRSDSLRAAESTSAIDDQIRGIFFVNGDPQDVVDDAVHMLALSIANTHAVQLSLLQLLGISDVAVDGIAHQLHPAEDLSKEAAARNLLLCLVNAGVLYFEGSNDEEGIDMNEDEEGEE</sequence>
<protein>
    <submittedName>
        <fullName evidence="2">Uncharacterized protein</fullName>
    </submittedName>
</protein>
<keyword evidence="3" id="KW-1185">Reference proteome</keyword>
<gene>
    <name evidence="2" type="ORF">CYMTET_6656</name>
</gene>
<comment type="caution">
    <text evidence="2">The sequence shown here is derived from an EMBL/GenBank/DDBJ whole genome shotgun (WGS) entry which is preliminary data.</text>
</comment>
<reference evidence="2 3" key="1">
    <citation type="journal article" date="2015" name="Genome Biol. Evol.">
        <title>Comparative Genomics of a Bacterivorous Green Alga Reveals Evolutionary Causalities and Consequences of Phago-Mixotrophic Mode of Nutrition.</title>
        <authorList>
            <person name="Burns J.A."/>
            <person name="Paasch A."/>
            <person name="Narechania A."/>
            <person name="Kim E."/>
        </authorList>
    </citation>
    <scope>NUCLEOTIDE SEQUENCE [LARGE SCALE GENOMIC DNA]</scope>
    <source>
        <strain evidence="2 3">PLY_AMNH</strain>
    </source>
</reference>
<name>A0AAE0LI93_9CHLO</name>
<dbReference type="EMBL" id="LGRX02001650">
    <property type="protein sequence ID" value="KAK3285754.1"/>
    <property type="molecule type" value="Genomic_DNA"/>
</dbReference>
<dbReference type="AlphaFoldDB" id="A0AAE0LI93"/>
<feature type="region of interest" description="Disordered" evidence="1">
    <location>
        <begin position="1"/>
        <end position="21"/>
    </location>
</feature>
<dbReference type="Gene3D" id="3.40.366.30">
    <property type="entry name" value="50S ribosomal protein L16 arginine hydroxylase, Chain A, Domain 2"/>
    <property type="match status" value="1"/>
</dbReference>
<proteinExistence type="predicted"/>
<organism evidence="2 3">
    <name type="scientific">Cymbomonas tetramitiformis</name>
    <dbReference type="NCBI Taxonomy" id="36881"/>
    <lineage>
        <taxon>Eukaryota</taxon>
        <taxon>Viridiplantae</taxon>
        <taxon>Chlorophyta</taxon>
        <taxon>Pyramimonadophyceae</taxon>
        <taxon>Pyramimonadales</taxon>
        <taxon>Pyramimonadaceae</taxon>
        <taxon>Cymbomonas</taxon>
    </lineage>
</organism>
<accession>A0AAE0LI93</accession>
<evidence type="ECO:0000256" key="1">
    <source>
        <dbReference type="SAM" id="MobiDB-lite"/>
    </source>
</evidence>
<dbReference type="Proteomes" id="UP001190700">
    <property type="component" value="Unassembled WGS sequence"/>
</dbReference>